<evidence type="ECO:0000313" key="2">
    <source>
        <dbReference type="Proteomes" id="UP001431209"/>
    </source>
</evidence>
<proteinExistence type="predicted"/>
<dbReference type="Proteomes" id="UP001431209">
    <property type="component" value="Unassembled WGS sequence"/>
</dbReference>
<gene>
    <name evidence="1" type="ORF">AKO1_004100</name>
</gene>
<dbReference type="EMBL" id="JAOPGA020001171">
    <property type="protein sequence ID" value="KAL0485818.1"/>
    <property type="molecule type" value="Genomic_DNA"/>
</dbReference>
<organism evidence="1 2">
    <name type="scientific">Acrasis kona</name>
    <dbReference type="NCBI Taxonomy" id="1008807"/>
    <lineage>
        <taxon>Eukaryota</taxon>
        <taxon>Discoba</taxon>
        <taxon>Heterolobosea</taxon>
        <taxon>Tetramitia</taxon>
        <taxon>Eutetramitia</taxon>
        <taxon>Acrasidae</taxon>
        <taxon>Acrasis</taxon>
    </lineage>
</organism>
<reference evidence="1 2" key="1">
    <citation type="submission" date="2024-03" db="EMBL/GenBank/DDBJ databases">
        <title>The Acrasis kona genome and developmental transcriptomes reveal deep origins of eukaryotic multicellular pathways.</title>
        <authorList>
            <person name="Sheikh S."/>
            <person name="Fu C.-J."/>
            <person name="Brown M.W."/>
            <person name="Baldauf S.L."/>
        </authorList>
    </citation>
    <scope>NUCLEOTIDE SEQUENCE [LARGE SCALE GENOMIC DNA]</scope>
    <source>
        <strain evidence="1 2">ATCC MYA-3509</strain>
    </source>
</reference>
<protein>
    <submittedName>
        <fullName evidence="1">TyrS</fullName>
    </submittedName>
</protein>
<name>A0AAW2Z9A1_9EUKA</name>
<keyword evidence="2" id="KW-1185">Reference proteome</keyword>
<accession>A0AAW2Z9A1</accession>
<evidence type="ECO:0000313" key="1">
    <source>
        <dbReference type="EMBL" id="KAL0485818.1"/>
    </source>
</evidence>
<sequence>MWYIKEESLEDLTLLGLAREQALIEESLHNISNSHHCHNQASLFEPLDFQVGYLPEISLDDFIFDNQPLFEVYDTTIPSVNEEFFITKQQQTTSKKRKRELIFKGKTKRNKNIDSKPEDHMSFKFDFR</sequence>
<dbReference type="AlphaFoldDB" id="A0AAW2Z9A1"/>
<comment type="caution">
    <text evidence="1">The sequence shown here is derived from an EMBL/GenBank/DDBJ whole genome shotgun (WGS) entry which is preliminary data.</text>
</comment>